<evidence type="ECO:0000313" key="1">
    <source>
        <dbReference type="EMBL" id="MCD7468802.1"/>
    </source>
</evidence>
<keyword evidence="2" id="KW-1185">Reference proteome</keyword>
<comment type="caution">
    <text evidence="1">The sequence shown here is derived from an EMBL/GenBank/DDBJ whole genome shotgun (WGS) entry which is preliminary data.</text>
</comment>
<protein>
    <submittedName>
        <fullName evidence="1">Uncharacterized protein</fullName>
    </submittedName>
</protein>
<reference evidence="1 2" key="1">
    <citation type="journal article" date="2021" name="BMC Genomics">
        <title>Datura genome reveals duplications of psychoactive alkaloid biosynthetic genes and high mutation rate following tissue culture.</title>
        <authorList>
            <person name="Rajewski A."/>
            <person name="Carter-House D."/>
            <person name="Stajich J."/>
            <person name="Litt A."/>
        </authorList>
    </citation>
    <scope>NUCLEOTIDE SEQUENCE [LARGE SCALE GENOMIC DNA]</scope>
    <source>
        <strain evidence="1">AR-01</strain>
    </source>
</reference>
<proteinExistence type="predicted"/>
<name>A0ABS8TBJ1_DATST</name>
<gene>
    <name evidence="1" type="ORF">HAX54_007295</name>
</gene>
<dbReference type="Proteomes" id="UP000823775">
    <property type="component" value="Unassembled WGS sequence"/>
</dbReference>
<dbReference type="EMBL" id="JACEIK010001375">
    <property type="protein sequence ID" value="MCD7468802.1"/>
    <property type="molecule type" value="Genomic_DNA"/>
</dbReference>
<evidence type="ECO:0000313" key="2">
    <source>
        <dbReference type="Proteomes" id="UP000823775"/>
    </source>
</evidence>
<sequence length="144" mass="16028">MIKEKTGHRVQIHSEESMGCVDDPTHLGNDLALAWLEVHKSTPEATKISFSSWNPPYQSFHCFSLIVLPSSPFSTLCLHHAVLPQPEARASLVVGDKSTTPPLSKWIMELKEVMSNLILPSHTFLISNPLQVNLRVTHSEDVHG</sequence>
<organism evidence="1 2">
    <name type="scientific">Datura stramonium</name>
    <name type="common">Jimsonweed</name>
    <name type="synonym">Common thornapple</name>
    <dbReference type="NCBI Taxonomy" id="4076"/>
    <lineage>
        <taxon>Eukaryota</taxon>
        <taxon>Viridiplantae</taxon>
        <taxon>Streptophyta</taxon>
        <taxon>Embryophyta</taxon>
        <taxon>Tracheophyta</taxon>
        <taxon>Spermatophyta</taxon>
        <taxon>Magnoliopsida</taxon>
        <taxon>eudicotyledons</taxon>
        <taxon>Gunneridae</taxon>
        <taxon>Pentapetalae</taxon>
        <taxon>asterids</taxon>
        <taxon>lamiids</taxon>
        <taxon>Solanales</taxon>
        <taxon>Solanaceae</taxon>
        <taxon>Solanoideae</taxon>
        <taxon>Datureae</taxon>
        <taxon>Datura</taxon>
    </lineage>
</organism>
<accession>A0ABS8TBJ1</accession>